<organism evidence="4">
    <name type="scientific">Intestinibacter bartlettii</name>
    <dbReference type="NCBI Taxonomy" id="261299"/>
    <lineage>
        <taxon>Bacteria</taxon>
        <taxon>Bacillati</taxon>
        <taxon>Bacillota</taxon>
        <taxon>Clostridia</taxon>
        <taxon>Peptostreptococcales</taxon>
        <taxon>Peptostreptococcaceae</taxon>
        <taxon>Intestinibacter</taxon>
    </lineage>
</organism>
<dbReference type="AlphaFoldDB" id="A0A6N3CPL9"/>
<dbReference type="EMBL" id="CACRUE010000031">
    <property type="protein sequence ID" value="VYU17755.1"/>
    <property type="molecule type" value="Genomic_DNA"/>
</dbReference>
<dbReference type="Gene3D" id="1.10.10.10">
    <property type="entry name" value="Winged helix-like DNA-binding domain superfamily/Winged helix DNA-binding domain"/>
    <property type="match status" value="1"/>
</dbReference>
<dbReference type="InterPro" id="IPR057727">
    <property type="entry name" value="WCX_dom"/>
</dbReference>
<dbReference type="InterPro" id="IPR026881">
    <property type="entry name" value="WYL_dom"/>
</dbReference>
<feature type="domain" description="HTH deoR-type" evidence="3">
    <location>
        <begin position="2"/>
        <end position="60"/>
    </location>
</feature>
<evidence type="ECO:0000256" key="1">
    <source>
        <dbReference type="ARBA" id="ARBA00023015"/>
    </source>
</evidence>
<dbReference type="InterPro" id="IPR028349">
    <property type="entry name" value="PafC-like"/>
</dbReference>
<accession>A0A6N3CPL9</accession>
<evidence type="ECO:0000256" key="2">
    <source>
        <dbReference type="ARBA" id="ARBA00023163"/>
    </source>
</evidence>
<evidence type="ECO:0000313" key="4">
    <source>
        <dbReference type="EMBL" id="VYU17755.1"/>
    </source>
</evidence>
<proteinExistence type="predicted"/>
<dbReference type="PIRSF" id="PIRSF016838">
    <property type="entry name" value="PafC"/>
    <property type="match status" value="1"/>
</dbReference>
<dbReference type="PROSITE" id="PS51000">
    <property type="entry name" value="HTH_DEOR_2"/>
    <property type="match status" value="1"/>
</dbReference>
<dbReference type="InterPro" id="IPR036390">
    <property type="entry name" value="WH_DNA-bd_sf"/>
</dbReference>
<gene>
    <name evidence="4" type="ORF">IBLFYP30_01937</name>
</gene>
<dbReference type="InterPro" id="IPR001034">
    <property type="entry name" value="DeoR_HTH"/>
</dbReference>
<keyword evidence="1" id="KW-0805">Transcription regulation</keyword>
<dbReference type="InterPro" id="IPR013196">
    <property type="entry name" value="HTH_11"/>
</dbReference>
<protein>
    <submittedName>
        <fullName evidence="4">HTH domain protein</fullName>
    </submittedName>
</protein>
<sequence>MQESRLFKIVYYLLEHEKSTASELAEKFEVSVRTIYRDIDALSSAGIPICATQGKGGGIYLLDNFVLDRSVFSDNEKEQILTALKGISAADGNNLDELLTKLRALFEIKESSWIEVDFTSWYKKKPKQDIFRLLKDAIFSKNVVKFKYFNRNREILERKVQPIQLVFKDKYWYLYGFCLLKNDYRFFKLTRMTELQVLTESFCRDFSEFEIGKTIKYSENISVKLKFNKSIAFQVYDEFYDEVKECDDGSLYVEAELPNNDILYTKLLSFGDDVEVLEPESVREKIRKKLENMFKKYL</sequence>
<dbReference type="InterPro" id="IPR051534">
    <property type="entry name" value="CBASS_pafABC_assoc_protein"/>
</dbReference>
<dbReference type="PROSITE" id="PS52050">
    <property type="entry name" value="WYL"/>
    <property type="match status" value="1"/>
</dbReference>
<dbReference type="Pfam" id="PF13280">
    <property type="entry name" value="WYL"/>
    <property type="match status" value="1"/>
</dbReference>
<name>A0A6N3CPL9_9FIRM</name>
<keyword evidence="2" id="KW-0804">Transcription</keyword>
<dbReference type="Pfam" id="PF08279">
    <property type="entry name" value="HTH_11"/>
    <property type="match status" value="1"/>
</dbReference>
<dbReference type="RefSeq" id="WP_034725644.1">
    <property type="nucleotide sequence ID" value="NZ_CACRUE010000031.1"/>
</dbReference>
<dbReference type="PANTHER" id="PTHR34580:SF1">
    <property type="entry name" value="PROTEIN PAFC"/>
    <property type="match status" value="1"/>
</dbReference>
<reference evidence="4" key="1">
    <citation type="submission" date="2019-11" db="EMBL/GenBank/DDBJ databases">
        <authorList>
            <person name="Feng L."/>
        </authorList>
    </citation>
    <scope>NUCLEOTIDE SEQUENCE</scope>
    <source>
        <strain evidence="4">IbartlettiiLFYP30</strain>
    </source>
</reference>
<dbReference type="GO" id="GO:0003700">
    <property type="term" value="F:DNA-binding transcription factor activity"/>
    <property type="evidence" value="ECO:0007669"/>
    <property type="project" value="InterPro"/>
</dbReference>
<dbReference type="SUPFAM" id="SSF46785">
    <property type="entry name" value="Winged helix' DNA-binding domain"/>
    <property type="match status" value="1"/>
</dbReference>
<evidence type="ECO:0000259" key="3">
    <source>
        <dbReference type="PROSITE" id="PS51000"/>
    </source>
</evidence>
<dbReference type="Pfam" id="PF25583">
    <property type="entry name" value="WCX"/>
    <property type="match status" value="1"/>
</dbReference>
<dbReference type="PANTHER" id="PTHR34580">
    <property type="match status" value="1"/>
</dbReference>
<dbReference type="InterPro" id="IPR036388">
    <property type="entry name" value="WH-like_DNA-bd_sf"/>
</dbReference>